<keyword evidence="6 10" id="KW-1133">Transmembrane helix</keyword>
<keyword evidence="10 11" id="KW-0961">Cell wall biogenesis/degradation</keyword>
<evidence type="ECO:0000256" key="10">
    <source>
        <dbReference type="HAMAP-Rule" id="MF_02078"/>
    </source>
</evidence>
<keyword evidence="4 10" id="KW-0133">Cell shape</keyword>
<evidence type="ECO:0000256" key="6">
    <source>
        <dbReference type="ARBA" id="ARBA00022989"/>
    </source>
</evidence>
<dbReference type="PANTHER" id="PTHR47019:SF1">
    <property type="entry name" value="LIPID II FLIPPASE MURJ"/>
    <property type="match status" value="1"/>
</dbReference>
<feature type="transmembrane region" description="Helical" evidence="10">
    <location>
        <begin position="44"/>
        <end position="65"/>
    </location>
</feature>
<comment type="function">
    <text evidence="8 10 11">Involved in peptidoglycan biosynthesis. Transports lipid-linked peptidoglycan precursors from the inner to the outer leaflet of the cytoplasmic membrane.</text>
</comment>
<sequence>MSPEEPATEPRLPTSHSDSGVVRNLRMISLCTLLSRVLGLARDIVMASLFGAGTILDLFVVAFRLPNLTRQLFGEGALTAAFLPVFLRDRREHGDRVARDTMTAVAIALFSFLSLFVLLAEGVLIWFLATAELSESTTLLLQLLAILLPYLVLICTAALFSAGLHALQVFLWPALVPVVLNVFWLTGAFISVQTTSVPETRVKIVSLAILIAGAVQLTLPLTAFFWIGMGPTRSWRRQWHRVREVMWTMLPVVAGTTVIQCNAVLDSLMAWGLSRPDNGGPAPLESFGLPALLPAGTASELYIGQRMYQFPLGVFGVALGTVLYPLMAQHAQSGDLTALRKTLGRGLRLTATIAVPASAGLFLLATPLTNLMFRHGEFTEEDVRMTARMISIYGAGVWAYISLTILNRAFYALGDRISPMWFGIATLVLNFLLNVVFVVLFRGAGLALGSVVATAIQVFMTVWLLNRRTSGLPWGEIGKTTIRTLLATTMMVGVCLLSTSLLPAGEGMATYAVRLIVPLLAGILTYVVAGRIVGLSEIDEFLKAAERDRESV</sequence>
<dbReference type="HAMAP" id="MF_02078">
    <property type="entry name" value="MurJ_MviN"/>
    <property type="match status" value="1"/>
</dbReference>
<reference evidence="12 13" key="1">
    <citation type="submission" date="2019-02" db="EMBL/GenBank/DDBJ databases">
        <title>Deep-cultivation of Planctomycetes and their phenomic and genomic characterization uncovers novel biology.</title>
        <authorList>
            <person name="Wiegand S."/>
            <person name="Jogler M."/>
            <person name="Boedeker C."/>
            <person name="Pinto D."/>
            <person name="Vollmers J."/>
            <person name="Rivas-Marin E."/>
            <person name="Kohn T."/>
            <person name="Peeters S.H."/>
            <person name="Heuer A."/>
            <person name="Rast P."/>
            <person name="Oberbeckmann S."/>
            <person name="Bunk B."/>
            <person name="Jeske O."/>
            <person name="Meyerdierks A."/>
            <person name="Storesund J.E."/>
            <person name="Kallscheuer N."/>
            <person name="Luecker S."/>
            <person name="Lage O.M."/>
            <person name="Pohl T."/>
            <person name="Merkel B.J."/>
            <person name="Hornburger P."/>
            <person name="Mueller R.-W."/>
            <person name="Bruemmer F."/>
            <person name="Labrenz M."/>
            <person name="Spormann A.M."/>
            <person name="Op Den Camp H."/>
            <person name="Overmann J."/>
            <person name="Amann R."/>
            <person name="Jetten M.S.M."/>
            <person name="Mascher T."/>
            <person name="Medema M.H."/>
            <person name="Devos D.P."/>
            <person name="Kaster A.-K."/>
            <person name="Ovreas L."/>
            <person name="Rohde M."/>
            <person name="Galperin M.Y."/>
            <person name="Jogler C."/>
        </authorList>
    </citation>
    <scope>NUCLEOTIDE SEQUENCE [LARGE SCALE GENOMIC DNA]</scope>
    <source>
        <strain evidence="12 13">KOR42</strain>
    </source>
</reference>
<feature type="transmembrane region" description="Helical" evidence="10">
    <location>
        <begin position="107"/>
        <end position="128"/>
    </location>
</feature>
<keyword evidence="7 10" id="KW-0472">Membrane</keyword>
<accession>A0A5C5WQ67</accession>
<dbReference type="AlphaFoldDB" id="A0A5C5WQ67"/>
<keyword evidence="3 10" id="KW-0812">Transmembrane</keyword>
<proteinExistence type="inferred from homology"/>
<dbReference type="GO" id="GO:0071555">
    <property type="term" value="P:cell wall organization"/>
    <property type="evidence" value="ECO:0007669"/>
    <property type="project" value="UniProtKB-UniRule"/>
</dbReference>
<evidence type="ECO:0000256" key="7">
    <source>
        <dbReference type="ARBA" id="ARBA00023136"/>
    </source>
</evidence>
<dbReference type="CDD" id="cd13123">
    <property type="entry name" value="MATE_MurJ_like"/>
    <property type="match status" value="1"/>
</dbReference>
<dbReference type="GO" id="GO:0008360">
    <property type="term" value="P:regulation of cell shape"/>
    <property type="evidence" value="ECO:0007669"/>
    <property type="project" value="UniProtKB-UniRule"/>
</dbReference>
<evidence type="ECO:0000256" key="11">
    <source>
        <dbReference type="PIRNR" id="PIRNR002869"/>
    </source>
</evidence>
<dbReference type="Proteomes" id="UP000317243">
    <property type="component" value="Unassembled WGS sequence"/>
</dbReference>
<evidence type="ECO:0000256" key="8">
    <source>
        <dbReference type="ARBA" id="ARBA00060041"/>
    </source>
</evidence>
<dbReference type="PIRSF" id="PIRSF002869">
    <property type="entry name" value="MviN"/>
    <property type="match status" value="1"/>
</dbReference>
<dbReference type="GO" id="GO:0034204">
    <property type="term" value="P:lipid translocation"/>
    <property type="evidence" value="ECO:0007669"/>
    <property type="project" value="TreeGrafter"/>
</dbReference>
<feature type="transmembrane region" description="Helical" evidence="10">
    <location>
        <begin position="140"/>
        <end position="162"/>
    </location>
</feature>
<dbReference type="InterPro" id="IPR004268">
    <property type="entry name" value="MurJ"/>
</dbReference>
<dbReference type="InterPro" id="IPR051050">
    <property type="entry name" value="Lipid_II_flippase_MurJ/MviN"/>
</dbReference>
<evidence type="ECO:0000256" key="2">
    <source>
        <dbReference type="ARBA" id="ARBA00022475"/>
    </source>
</evidence>
<dbReference type="UniPathway" id="UPA00219"/>
<keyword evidence="13" id="KW-1185">Reference proteome</keyword>
<dbReference type="GO" id="GO:0009252">
    <property type="term" value="P:peptidoglycan biosynthetic process"/>
    <property type="evidence" value="ECO:0007669"/>
    <property type="project" value="UniProtKB-UniRule"/>
</dbReference>
<dbReference type="PANTHER" id="PTHR47019">
    <property type="entry name" value="LIPID II FLIPPASE MURJ"/>
    <property type="match status" value="1"/>
</dbReference>
<evidence type="ECO:0000256" key="1">
    <source>
        <dbReference type="ARBA" id="ARBA00004651"/>
    </source>
</evidence>
<gene>
    <name evidence="10 12" type="primary">murJ</name>
    <name evidence="12" type="ORF">KOR42_29650</name>
</gene>
<dbReference type="PRINTS" id="PR01806">
    <property type="entry name" value="VIRFACTRMVIN"/>
</dbReference>
<evidence type="ECO:0000313" key="12">
    <source>
        <dbReference type="EMBL" id="TWT52279.1"/>
    </source>
</evidence>
<comment type="similarity">
    <text evidence="9 10 11">Belongs to the MurJ/MviN family.</text>
</comment>
<feature type="transmembrane region" description="Helical" evidence="10">
    <location>
        <begin position="169"/>
        <end position="192"/>
    </location>
</feature>
<evidence type="ECO:0000313" key="13">
    <source>
        <dbReference type="Proteomes" id="UP000317243"/>
    </source>
</evidence>
<evidence type="ECO:0000256" key="5">
    <source>
        <dbReference type="ARBA" id="ARBA00022984"/>
    </source>
</evidence>
<feature type="transmembrane region" description="Helical" evidence="10">
    <location>
        <begin position="418"/>
        <end position="440"/>
    </location>
</feature>
<dbReference type="GO" id="GO:0005886">
    <property type="term" value="C:plasma membrane"/>
    <property type="evidence" value="ECO:0007669"/>
    <property type="project" value="UniProtKB-SubCell"/>
</dbReference>
<dbReference type="RefSeq" id="WP_146510466.1">
    <property type="nucleotide sequence ID" value="NZ_SIHI01000006.1"/>
</dbReference>
<evidence type="ECO:0000256" key="9">
    <source>
        <dbReference type="ARBA" id="ARBA00061532"/>
    </source>
</evidence>
<keyword evidence="2 10" id="KW-1003">Cell membrane</keyword>
<dbReference type="NCBIfam" id="TIGR01695">
    <property type="entry name" value="murJ_mviN"/>
    <property type="match status" value="1"/>
</dbReference>
<dbReference type="EMBL" id="SIHI01000006">
    <property type="protein sequence ID" value="TWT52279.1"/>
    <property type="molecule type" value="Genomic_DNA"/>
</dbReference>
<feature type="transmembrane region" description="Helical" evidence="10">
    <location>
        <begin position="247"/>
        <end position="265"/>
    </location>
</feature>
<organism evidence="12 13">
    <name type="scientific">Thalassoglobus neptunius</name>
    <dbReference type="NCBI Taxonomy" id="1938619"/>
    <lineage>
        <taxon>Bacteria</taxon>
        <taxon>Pseudomonadati</taxon>
        <taxon>Planctomycetota</taxon>
        <taxon>Planctomycetia</taxon>
        <taxon>Planctomycetales</taxon>
        <taxon>Planctomycetaceae</taxon>
        <taxon>Thalassoglobus</taxon>
    </lineage>
</organism>
<dbReference type="Pfam" id="PF03023">
    <property type="entry name" value="MurJ"/>
    <property type="match status" value="1"/>
</dbReference>
<comment type="caution">
    <text evidence="12">The sequence shown here is derived from an EMBL/GenBank/DDBJ whole genome shotgun (WGS) entry which is preliminary data.</text>
</comment>
<keyword evidence="10 11" id="KW-0813">Transport</keyword>
<keyword evidence="5 10" id="KW-0573">Peptidoglycan synthesis</keyword>
<feature type="transmembrane region" description="Helical" evidence="10">
    <location>
        <begin position="347"/>
        <end position="365"/>
    </location>
</feature>
<feature type="transmembrane region" description="Helical" evidence="10">
    <location>
        <begin position="385"/>
        <end position="406"/>
    </location>
</feature>
<feature type="transmembrane region" description="Helical" evidence="10">
    <location>
        <begin position="308"/>
        <end position="326"/>
    </location>
</feature>
<evidence type="ECO:0000256" key="3">
    <source>
        <dbReference type="ARBA" id="ARBA00022692"/>
    </source>
</evidence>
<comment type="pathway">
    <text evidence="10">Cell wall biogenesis; peptidoglycan biosynthesis.</text>
</comment>
<dbReference type="OrthoDB" id="9804143at2"/>
<evidence type="ECO:0000256" key="4">
    <source>
        <dbReference type="ARBA" id="ARBA00022960"/>
    </source>
</evidence>
<comment type="subcellular location">
    <subcellularLocation>
        <location evidence="1 10">Cell membrane</location>
        <topology evidence="1 10">Multi-pass membrane protein</topology>
    </subcellularLocation>
</comment>
<name>A0A5C5WQ67_9PLAN</name>
<feature type="transmembrane region" description="Helical" evidence="10">
    <location>
        <begin position="204"/>
        <end position="227"/>
    </location>
</feature>
<feature type="transmembrane region" description="Helical" evidence="10">
    <location>
        <begin position="485"/>
        <end position="505"/>
    </location>
</feature>
<feature type="transmembrane region" description="Helical" evidence="10">
    <location>
        <begin position="446"/>
        <end position="465"/>
    </location>
</feature>
<protein>
    <recommendedName>
        <fullName evidence="10">Probable lipid II flippase MurJ</fullName>
    </recommendedName>
</protein>
<feature type="transmembrane region" description="Helical" evidence="10">
    <location>
        <begin position="511"/>
        <end position="533"/>
    </location>
</feature>
<dbReference type="GO" id="GO:0015648">
    <property type="term" value="F:lipid-linked peptidoglycan transporter activity"/>
    <property type="evidence" value="ECO:0007669"/>
    <property type="project" value="UniProtKB-UniRule"/>
</dbReference>